<feature type="active site" description="Proton donor" evidence="5">
    <location>
        <position position="209"/>
    </location>
</feature>
<evidence type="ECO:0000256" key="6">
    <source>
        <dbReference type="PIRSR" id="PIRSR606710-2"/>
    </source>
</evidence>
<dbReference type="InterPro" id="IPR050727">
    <property type="entry name" value="GH43_arabinanases"/>
</dbReference>
<evidence type="ECO:0000256" key="3">
    <source>
        <dbReference type="ARBA" id="ARBA00022801"/>
    </source>
</evidence>
<evidence type="ECO:0000256" key="2">
    <source>
        <dbReference type="ARBA" id="ARBA00009865"/>
    </source>
</evidence>
<dbReference type="GO" id="GO:0004553">
    <property type="term" value="F:hydrolase activity, hydrolyzing O-glycosyl compounds"/>
    <property type="evidence" value="ECO:0007669"/>
    <property type="project" value="InterPro"/>
</dbReference>
<organism evidence="9 10">
    <name type="scientific">Algoriphagus yeomjeoni</name>
    <dbReference type="NCBI Taxonomy" id="291403"/>
    <lineage>
        <taxon>Bacteria</taxon>
        <taxon>Pseudomonadati</taxon>
        <taxon>Bacteroidota</taxon>
        <taxon>Cytophagia</taxon>
        <taxon>Cytophagales</taxon>
        <taxon>Cyclobacteriaceae</taxon>
        <taxon>Algoriphagus</taxon>
    </lineage>
</organism>
<evidence type="ECO:0000256" key="5">
    <source>
        <dbReference type="PIRSR" id="PIRSR606710-1"/>
    </source>
</evidence>
<evidence type="ECO:0000313" key="9">
    <source>
        <dbReference type="EMBL" id="RAI94771.1"/>
    </source>
</evidence>
<evidence type="ECO:0000313" key="10">
    <source>
        <dbReference type="Proteomes" id="UP000249610"/>
    </source>
</evidence>
<sequence length="348" mass="38066">MYLSICLLLAFTSCSATNDGQVIDSDNPQQTDTLNYTNPVFEPVLADPTVVQVGNEFYAYGTEDNWGEEGGYHLVPVIKSKDLVNWELVGNSMDKKPDWKERGGIWAPDVTQVGNQFYMYYSFSTWGDPNPGVGLAIAAKPEGPFVDQGKVFDSEEIGVANSIDPFYIENDGKKYLMWGSFHGLYLTELTADGKKPTGVKVQVAGNHLEAAYVYQKDGYYYLFGSAGTCCEGANSTYRVLVGRSEKLEGPYLDKDGKSLMDSGSGTLVVGRNTSGNGYAGPGHNAEIVTDAEGQDWLLYHGMAKQKPKLNNGTNRRVLLLDKLIWANGWPSVAGREPSTTSQQSPILD</sequence>
<reference evidence="9 10" key="1">
    <citation type="submission" date="2018-06" db="EMBL/GenBank/DDBJ databases">
        <title>Genomic Encyclopedia of Archaeal and Bacterial Type Strains, Phase II (KMG-II): from individual species to whole genera.</title>
        <authorList>
            <person name="Goeker M."/>
        </authorList>
    </citation>
    <scope>NUCLEOTIDE SEQUENCE [LARGE SCALE GENOMIC DNA]</scope>
    <source>
        <strain evidence="9 10">DSM 23446</strain>
    </source>
</reference>
<dbReference type="SUPFAM" id="SSF75005">
    <property type="entry name" value="Arabinanase/levansucrase/invertase"/>
    <property type="match status" value="1"/>
</dbReference>
<dbReference type="Proteomes" id="UP000249610">
    <property type="component" value="Unassembled WGS sequence"/>
</dbReference>
<comment type="caution">
    <text evidence="9">The sequence shown here is derived from an EMBL/GenBank/DDBJ whole genome shotgun (WGS) entry which is preliminary data.</text>
</comment>
<dbReference type="EMBL" id="QLLK01000001">
    <property type="protein sequence ID" value="RAI94771.1"/>
    <property type="molecule type" value="Genomic_DNA"/>
</dbReference>
<dbReference type="InterPro" id="IPR006710">
    <property type="entry name" value="Glyco_hydro_43"/>
</dbReference>
<evidence type="ECO:0000256" key="4">
    <source>
        <dbReference type="ARBA" id="ARBA00023295"/>
    </source>
</evidence>
<feature type="site" description="Important for catalytic activity, responsible for pKa modulation of the active site Glu and correct orientation of both the proton donor and substrate" evidence="6">
    <location>
        <position position="164"/>
    </location>
</feature>
<evidence type="ECO:0000256" key="1">
    <source>
        <dbReference type="ARBA" id="ARBA00004834"/>
    </source>
</evidence>
<keyword evidence="8" id="KW-0732">Signal</keyword>
<keyword evidence="10" id="KW-1185">Reference proteome</keyword>
<keyword evidence="4 7" id="KW-0326">Glycosidase</keyword>
<dbReference type="AlphaFoldDB" id="A0A327PTZ4"/>
<evidence type="ECO:0000256" key="8">
    <source>
        <dbReference type="SAM" id="SignalP"/>
    </source>
</evidence>
<dbReference type="Pfam" id="PF04616">
    <property type="entry name" value="Glyco_hydro_43"/>
    <property type="match status" value="1"/>
</dbReference>
<feature type="active site" description="Proton acceptor" evidence="5">
    <location>
        <position position="47"/>
    </location>
</feature>
<comment type="similarity">
    <text evidence="2 7">Belongs to the glycosyl hydrolase 43 family.</text>
</comment>
<comment type="pathway">
    <text evidence="1">Glycan metabolism; L-arabinan degradation.</text>
</comment>
<feature type="signal peptide" evidence="8">
    <location>
        <begin position="1"/>
        <end position="18"/>
    </location>
</feature>
<keyword evidence="3 7" id="KW-0378">Hydrolase</keyword>
<dbReference type="OrthoDB" id="9801455at2"/>
<accession>A0A327PTZ4</accession>
<dbReference type="Gene3D" id="2.115.10.20">
    <property type="entry name" value="Glycosyl hydrolase domain, family 43"/>
    <property type="match status" value="1"/>
</dbReference>
<feature type="chain" id="PRO_5016241299" evidence="8">
    <location>
        <begin position="19"/>
        <end position="348"/>
    </location>
</feature>
<dbReference type="InterPro" id="IPR023296">
    <property type="entry name" value="Glyco_hydro_beta-prop_sf"/>
</dbReference>
<proteinExistence type="inferred from homology"/>
<dbReference type="CDD" id="cd18616">
    <property type="entry name" value="GH43_ABN-like"/>
    <property type="match status" value="1"/>
</dbReference>
<gene>
    <name evidence="9" type="ORF">LV83_00017</name>
</gene>
<dbReference type="RefSeq" id="WP_111609489.1">
    <property type="nucleotide sequence ID" value="NZ_QLLK01000001.1"/>
</dbReference>
<name>A0A327PTZ4_9BACT</name>
<dbReference type="PANTHER" id="PTHR43301">
    <property type="entry name" value="ARABINAN ENDO-1,5-ALPHA-L-ARABINOSIDASE"/>
    <property type="match status" value="1"/>
</dbReference>
<protein>
    <submittedName>
        <fullName evidence="9">Arabinan endo-1,5-alpha-L-arabinosidase</fullName>
    </submittedName>
</protein>
<dbReference type="GO" id="GO:0005975">
    <property type="term" value="P:carbohydrate metabolic process"/>
    <property type="evidence" value="ECO:0007669"/>
    <property type="project" value="InterPro"/>
</dbReference>
<evidence type="ECO:0000256" key="7">
    <source>
        <dbReference type="RuleBase" id="RU361187"/>
    </source>
</evidence>
<dbReference type="PANTHER" id="PTHR43301:SF3">
    <property type="entry name" value="ARABINAN ENDO-1,5-ALPHA-L-ARABINOSIDASE A-RELATED"/>
    <property type="match status" value="1"/>
</dbReference>